<accession>A0A3B0CGP4</accession>
<feature type="transmembrane region" description="Helical" evidence="1">
    <location>
        <begin position="12"/>
        <end position="36"/>
    </location>
</feature>
<evidence type="ECO:0000313" key="3">
    <source>
        <dbReference type="Proteomes" id="UP000282311"/>
    </source>
</evidence>
<reference evidence="2 3" key="1">
    <citation type="journal article" date="2007" name="Int. J. Syst. Evol. Microbiol.">
        <title>Paenibacillus ginsengarvi sp. nov., isolated from soil from ginseng cultivation.</title>
        <authorList>
            <person name="Yoon M.H."/>
            <person name="Ten L.N."/>
            <person name="Im W.T."/>
        </authorList>
    </citation>
    <scope>NUCLEOTIDE SEQUENCE [LARGE SCALE GENOMIC DNA]</scope>
    <source>
        <strain evidence="2 3">KCTC 13059</strain>
    </source>
</reference>
<sequence>MWARWVRYQKDRMFWGIVGILIVNVIVLVIVVTSSLHHLFRYTYMSEIDYERFRTAAELAAFSPVIVKVTATADAVPYNPPYEHFTKTKVTIDEVLQDKNGLLQPGGTMTVLEQYWIEGRAMFPKQTVYRGNYYSKLVPGASYLLYVAEATRHDSYWTVAFHQGKFNLDRKDKLERRMEKKDPRYGELKRSVLAAYAARTTATDSPLPQ</sequence>
<dbReference type="OrthoDB" id="2576030at2"/>
<keyword evidence="1" id="KW-0472">Membrane</keyword>
<name>A0A3B0CGP4_9BACL</name>
<keyword evidence="3" id="KW-1185">Reference proteome</keyword>
<proteinExistence type="predicted"/>
<keyword evidence="1" id="KW-0812">Transmembrane</keyword>
<gene>
    <name evidence="2" type="ORF">D7M11_13625</name>
</gene>
<dbReference type="AlphaFoldDB" id="A0A3B0CGP4"/>
<keyword evidence="1" id="KW-1133">Transmembrane helix</keyword>
<dbReference type="Proteomes" id="UP000282311">
    <property type="component" value="Unassembled WGS sequence"/>
</dbReference>
<dbReference type="RefSeq" id="WP_120747768.1">
    <property type="nucleotide sequence ID" value="NZ_RBAH01000008.1"/>
</dbReference>
<organism evidence="2 3">
    <name type="scientific">Paenibacillus ginsengarvi</name>
    <dbReference type="NCBI Taxonomy" id="400777"/>
    <lineage>
        <taxon>Bacteria</taxon>
        <taxon>Bacillati</taxon>
        <taxon>Bacillota</taxon>
        <taxon>Bacilli</taxon>
        <taxon>Bacillales</taxon>
        <taxon>Paenibacillaceae</taxon>
        <taxon>Paenibacillus</taxon>
    </lineage>
</organism>
<dbReference type="EMBL" id="RBAH01000008">
    <property type="protein sequence ID" value="RKN84512.1"/>
    <property type="molecule type" value="Genomic_DNA"/>
</dbReference>
<evidence type="ECO:0000313" key="2">
    <source>
        <dbReference type="EMBL" id="RKN84512.1"/>
    </source>
</evidence>
<comment type="caution">
    <text evidence="2">The sequence shown here is derived from an EMBL/GenBank/DDBJ whole genome shotgun (WGS) entry which is preliminary data.</text>
</comment>
<protein>
    <submittedName>
        <fullName evidence="2">Uncharacterized protein</fullName>
    </submittedName>
</protein>
<evidence type="ECO:0000256" key="1">
    <source>
        <dbReference type="SAM" id="Phobius"/>
    </source>
</evidence>